<name>A0A3P4B1T6_9BURK</name>
<dbReference type="PANTHER" id="PTHR42928">
    <property type="entry name" value="TRICARBOXYLATE-BINDING PROTEIN"/>
    <property type="match status" value="1"/>
</dbReference>
<dbReference type="CDD" id="cd07012">
    <property type="entry name" value="PBP2_Bug_TTT"/>
    <property type="match status" value="1"/>
</dbReference>
<evidence type="ECO:0000313" key="2">
    <source>
        <dbReference type="EMBL" id="VCU69618.1"/>
    </source>
</evidence>
<dbReference type="Pfam" id="PF03401">
    <property type="entry name" value="TctC"/>
    <property type="match status" value="1"/>
</dbReference>
<keyword evidence="3" id="KW-1185">Reference proteome</keyword>
<dbReference type="PIRSF" id="PIRSF017082">
    <property type="entry name" value="YflP"/>
    <property type="match status" value="1"/>
</dbReference>
<dbReference type="SUPFAM" id="SSF53850">
    <property type="entry name" value="Periplasmic binding protein-like II"/>
    <property type="match status" value="1"/>
</dbReference>
<dbReference type="OrthoDB" id="5171643at2"/>
<accession>A0A3P4B1T6</accession>
<dbReference type="EMBL" id="UWPJ01000015">
    <property type="protein sequence ID" value="VCU69618.1"/>
    <property type="molecule type" value="Genomic_DNA"/>
</dbReference>
<dbReference type="Gene3D" id="3.40.190.150">
    <property type="entry name" value="Bordetella uptake gene, domain 1"/>
    <property type="match status" value="1"/>
</dbReference>
<evidence type="ECO:0000313" key="3">
    <source>
        <dbReference type="Proteomes" id="UP000277294"/>
    </source>
</evidence>
<dbReference type="InterPro" id="IPR005064">
    <property type="entry name" value="BUG"/>
</dbReference>
<dbReference type="Proteomes" id="UP000277294">
    <property type="component" value="Unassembled WGS sequence"/>
</dbReference>
<gene>
    <name evidence="2" type="ORF">PIGHUM_01681</name>
</gene>
<evidence type="ECO:0000256" key="1">
    <source>
        <dbReference type="ARBA" id="ARBA00006987"/>
    </source>
</evidence>
<dbReference type="RefSeq" id="WP_160142211.1">
    <property type="nucleotide sequence ID" value="NZ_UWPJ01000015.1"/>
</dbReference>
<dbReference type="InterPro" id="IPR042100">
    <property type="entry name" value="Bug_dom1"/>
</dbReference>
<proteinExistence type="inferred from homology"/>
<protein>
    <submittedName>
        <fullName evidence="2">Tripartite tricarboxylate transporter family receptor</fullName>
    </submittedName>
</protein>
<sequence length="338" mass="36381">MDHEPRLGDDALDPARRSMLARMGALAGATLLGGRALAQGDFPARPVSVVVGTPPGVSDQMVRMVGESVQEQLGQPFVVLTKTGANGLISVNYVSNAPPDGYTLLFGSMSTLTMNPFVYANARYNPTVDLVPVAQHAVYPMLWTASKKSGITSLKELVAYAKANPGRFFVGHHGEGGMSYLTQYRFFQRHDVKPVYVPYGGNAQTLVALQANDIQASVEPFLVALPQARNGMFTPLAVTSVERNRALPDVPGFMEDGMSDYGMEAWFGFFAPKGMPAELVNKLNGAINKALLDPKVRRLVEEGGGVLRPVDAGAFAQTVAADYKRFSAWIPEAGVKMQ</sequence>
<dbReference type="AlphaFoldDB" id="A0A3P4B1T6"/>
<dbReference type="PROSITE" id="PS51318">
    <property type="entry name" value="TAT"/>
    <property type="match status" value="1"/>
</dbReference>
<dbReference type="InterPro" id="IPR006311">
    <property type="entry name" value="TAT_signal"/>
</dbReference>
<keyword evidence="2" id="KW-0675">Receptor</keyword>
<organism evidence="2 3">
    <name type="scientific">Pigmentiphaga humi</name>
    <dbReference type="NCBI Taxonomy" id="2478468"/>
    <lineage>
        <taxon>Bacteria</taxon>
        <taxon>Pseudomonadati</taxon>
        <taxon>Pseudomonadota</taxon>
        <taxon>Betaproteobacteria</taxon>
        <taxon>Burkholderiales</taxon>
        <taxon>Alcaligenaceae</taxon>
        <taxon>Pigmentiphaga</taxon>
    </lineage>
</organism>
<dbReference type="Gene3D" id="3.40.190.10">
    <property type="entry name" value="Periplasmic binding protein-like II"/>
    <property type="match status" value="1"/>
</dbReference>
<dbReference type="PANTHER" id="PTHR42928:SF5">
    <property type="entry name" value="BLR1237 PROTEIN"/>
    <property type="match status" value="1"/>
</dbReference>
<comment type="similarity">
    <text evidence="1">Belongs to the UPF0065 (bug) family.</text>
</comment>
<reference evidence="2 3" key="1">
    <citation type="submission" date="2018-10" db="EMBL/GenBank/DDBJ databases">
        <authorList>
            <person name="Criscuolo A."/>
        </authorList>
    </citation>
    <scope>NUCLEOTIDE SEQUENCE [LARGE SCALE GENOMIC DNA]</scope>
    <source>
        <strain evidence="2">DnA1</strain>
    </source>
</reference>